<keyword evidence="2" id="KW-1185">Reference proteome</keyword>
<dbReference type="Proteomes" id="UP000010953">
    <property type="component" value="Unassembled WGS sequence"/>
</dbReference>
<proteinExistence type="predicted"/>
<sequence>MAYLIGTGGKWEGICGFKKSGQMPALFPSNRTGKNLEDFGD</sequence>
<dbReference type="InParanoid" id="M7XVH0"/>
<evidence type="ECO:0000313" key="2">
    <source>
        <dbReference type="Proteomes" id="UP000010953"/>
    </source>
</evidence>
<evidence type="ECO:0000313" key="1">
    <source>
        <dbReference type="EMBL" id="EMS32482.1"/>
    </source>
</evidence>
<protein>
    <submittedName>
        <fullName evidence="1">Uncharacterized protein</fullName>
    </submittedName>
</protein>
<dbReference type="AlphaFoldDB" id="M7XVH0"/>
<reference evidence="1" key="1">
    <citation type="submission" date="2013-01" db="EMBL/GenBank/DDBJ databases">
        <title>Genome assembly of Mariniradius saccharolyticus AK6.</title>
        <authorList>
            <person name="Vaidya B."/>
            <person name="Khatri I."/>
            <person name="Tanuku N.R.S."/>
            <person name="Subramanian S."/>
            <person name="Pinnaka A."/>
        </authorList>
    </citation>
    <scope>NUCLEOTIDE SEQUENCE [LARGE SCALE GENOMIC DNA]</scope>
    <source>
        <strain evidence="1">AK6</strain>
    </source>
</reference>
<accession>M7XVH0</accession>
<dbReference type="EMBL" id="AMZY02000013">
    <property type="protein sequence ID" value="EMS32482.1"/>
    <property type="molecule type" value="Genomic_DNA"/>
</dbReference>
<organism evidence="1 2">
    <name type="scientific">Mariniradius saccharolyticus AK6</name>
    <dbReference type="NCBI Taxonomy" id="1239962"/>
    <lineage>
        <taxon>Bacteria</taxon>
        <taxon>Pseudomonadati</taxon>
        <taxon>Bacteroidota</taxon>
        <taxon>Cytophagia</taxon>
        <taxon>Cytophagales</taxon>
        <taxon>Cyclobacteriaceae</taxon>
        <taxon>Mariniradius</taxon>
    </lineage>
</organism>
<comment type="caution">
    <text evidence="1">The sequence shown here is derived from an EMBL/GenBank/DDBJ whole genome shotgun (WGS) entry which is preliminary data.</text>
</comment>
<gene>
    <name evidence="1" type="ORF">C943_01209</name>
</gene>
<name>M7XVH0_9BACT</name>